<dbReference type="InterPro" id="IPR010445">
    <property type="entry name" value="LapA_dom"/>
</dbReference>
<feature type="region of interest" description="Disordered" evidence="5">
    <location>
        <begin position="73"/>
        <end position="121"/>
    </location>
</feature>
<evidence type="ECO:0000256" key="4">
    <source>
        <dbReference type="ARBA" id="ARBA00023136"/>
    </source>
</evidence>
<feature type="compositionally biased region" description="Basic residues" evidence="5">
    <location>
        <begin position="73"/>
        <end position="84"/>
    </location>
</feature>
<evidence type="ECO:0000256" key="2">
    <source>
        <dbReference type="ARBA" id="ARBA00022692"/>
    </source>
</evidence>
<name>A0ABU1DGQ6_9HYPH</name>
<gene>
    <name evidence="8" type="ORF">IHQ68_11460</name>
</gene>
<protein>
    <submittedName>
        <fullName evidence="8">LapA family protein</fullName>
    </submittedName>
</protein>
<evidence type="ECO:0000256" key="5">
    <source>
        <dbReference type="SAM" id="MobiDB-lite"/>
    </source>
</evidence>
<keyword evidence="1" id="KW-1003">Cell membrane</keyword>
<accession>A0ABU1DGQ6</accession>
<feature type="domain" description="Lipopolysaccharide assembly protein A" evidence="7">
    <location>
        <begin position="45"/>
        <end position="95"/>
    </location>
</feature>
<keyword evidence="4 6" id="KW-0472">Membrane</keyword>
<evidence type="ECO:0000313" key="9">
    <source>
        <dbReference type="Proteomes" id="UP001181622"/>
    </source>
</evidence>
<evidence type="ECO:0000313" key="8">
    <source>
        <dbReference type="EMBL" id="MDR4307236.1"/>
    </source>
</evidence>
<feature type="transmembrane region" description="Helical" evidence="6">
    <location>
        <begin position="51"/>
        <end position="71"/>
    </location>
</feature>
<dbReference type="Pfam" id="PF06305">
    <property type="entry name" value="LapA_dom"/>
    <property type="match status" value="1"/>
</dbReference>
<evidence type="ECO:0000256" key="1">
    <source>
        <dbReference type="ARBA" id="ARBA00022475"/>
    </source>
</evidence>
<reference evidence="8" key="1">
    <citation type="submission" date="2020-10" db="EMBL/GenBank/DDBJ databases">
        <authorList>
            <person name="Abbas A."/>
            <person name="Razzaq R."/>
            <person name="Waqas M."/>
            <person name="Abbas N."/>
            <person name="Nielsen T.K."/>
            <person name="Hansen L.H."/>
            <person name="Hussain S."/>
            <person name="Shahid M."/>
        </authorList>
    </citation>
    <scope>NUCLEOTIDE SEQUENCE</scope>
    <source>
        <strain evidence="8">S14</strain>
    </source>
</reference>
<dbReference type="Proteomes" id="UP001181622">
    <property type="component" value="Unassembled WGS sequence"/>
</dbReference>
<organism evidence="8 9">
    <name type="scientific">Chelatococcus sambhunathii</name>
    <dbReference type="NCBI Taxonomy" id="363953"/>
    <lineage>
        <taxon>Bacteria</taxon>
        <taxon>Pseudomonadati</taxon>
        <taxon>Pseudomonadota</taxon>
        <taxon>Alphaproteobacteria</taxon>
        <taxon>Hyphomicrobiales</taxon>
        <taxon>Chelatococcaceae</taxon>
        <taxon>Chelatococcus</taxon>
    </lineage>
</organism>
<dbReference type="RefSeq" id="WP_309391907.1">
    <property type="nucleotide sequence ID" value="NZ_JADBEO010000022.1"/>
</dbReference>
<keyword evidence="3 6" id="KW-1133">Transmembrane helix</keyword>
<keyword evidence="2 6" id="KW-0812">Transmembrane</keyword>
<feature type="compositionally biased region" description="Basic and acidic residues" evidence="5">
    <location>
        <begin position="85"/>
        <end position="103"/>
    </location>
</feature>
<evidence type="ECO:0000259" key="7">
    <source>
        <dbReference type="Pfam" id="PF06305"/>
    </source>
</evidence>
<sequence>MRFRKFLAGLIGLPLALAFVLFAVANRQSVTLGFDPFSPEAPALSLSLPLFAVVLVSLMIGVAVGGCAAWLRQGKHRKEAKRRRQEIDRLESELESARREAAAARRSSAAALPAPTSQRAA</sequence>
<dbReference type="EMBL" id="JADBEO010000022">
    <property type="protein sequence ID" value="MDR4307236.1"/>
    <property type="molecule type" value="Genomic_DNA"/>
</dbReference>
<proteinExistence type="predicted"/>
<evidence type="ECO:0000256" key="3">
    <source>
        <dbReference type="ARBA" id="ARBA00022989"/>
    </source>
</evidence>
<keyword evidence="9" id="KW-1185">Reference proteome</keyword>
<comment type="caution">
    <text evidence="8">The sequence shown here is derived from an EMBL/GenBank/DDBJ whole genome shotgun (WGS) entry which is preliminary data.</text>
</comment>
<evidence type="ECO:0000256" key="6">
    <source>
        <dbReference type="SAM" id="Phobius"/>
    </source>
</evidence>